<organism evidence="3 4">
    <name type="scientific">Ligilactobacillus ruminis DPC 6832</name>
    <dbReference type="NCBI Taxonomy" id="1402208"/>
    <lineage>
        <taxon>Bacteria</taxon>
        <taxon>Bacillati</taxon>
        <taxon>Bacillota</taxon>
        <taxon>Bacilli</taxon>
        <taxon>Lactobacillales</taxon>
        <taxon>Lactobacillaceae</taxon>
        <taxon>Ligilactobacillus</taxon>
    </lineage>
</organism>
<accession>A0A837DUG5</accession>
<dbReference type="EMBL" id="AWYA01000101">
    <property type="protein sequence ID" value="KIC04474.1"/>
    <property type="molecule type" value="Genomic_DNA"/>
</dbReference>
<proteinExistence type="predicted"/>
<dbReference type="InterPro" id="IPR038461">
    <property type="entry name" value="Schlafen_AlbA_2_dom_sf"/>
</dbReference>
<dbReference type="Proteomes" id="UP000031011">
    <property type="component" value="Unassembled WGS sequence"/>
</dbReference>
<dbReference type="AlphaFoldDB" id="A0A837DUG5"/>
<dbReference type="Pfam" id="PF04326">
    <property type="entry name" value="SLFN_AlbA_2"/>
    <property type="match status" value="1"/>
</dbReference>
<name>A0A837DUG5_9LACO</name>
<feature type="region of interest" description="Disordered" evidence="1">
    <location>
        <begin position="95"/>
        <end position="118"/>
    </location>
</feature>
<dbReference type="InterPro" id="IPR007421">
    <property type="entry name" value="Schlafen_AlbA_2_dom"/>
</dbReference>
<feature type="domain" description="Schlafen AlbA-2" evidence="2">
    <location>
        <begin position="2"/>
        <end position="117"/>
    </location>
</feature>
<dbReference type="Gene3D" id="3.30.950.30">
    <property type="entry name" value="Schlafen, AAA domain"/>
    <property type="match status" value="1"/>
</dbReference>
<evidence type="ECO:0000313" key="3">
    <source>
        <dbReference type="EMBL" id="KIC04474.1"/>
    </source>
</evidence>
<protein>
    <submittedName>
        <fullName evidence="3">Divergent AAA domain protein</fullName>
    </submittedName>
</protein>
<evidence type="ECO:0000313" key="4">
    <source>
        <dbReference type="Proteomes" id="UP000031011"/>
    </source>
</evidence>
<reference evidence="3 4" key="1">
    <citation type="journal article" date="2015" name="BMC Microbiol.">
        <title>Lactobacillus ruminis strains cluster according to their mammalian gut source.</title>
        <authorList>
            <person name="O' Donnell M.M."/>
            <person name="Harris H.M."/>
            <person name="Lynch D.B."/>
            <person name="Ross R.P."/>
            <person name="O'Toole P.W."/>
        </authorList>
    </citation>
    <scope>NUCLEOTIDE SEQUENCE [LARGE SCALE GENOMIC DNA]</scope>
    <source>
        <strain evidence="3 4">DPC 6832</strain>
    </source>
</reference>
<sequence>MLKDIFSFVNTTHNEDCYLIFGVTDDTREIVGIENDENRYNTQQITDWLNSLPIEPETPRVRVETLSVKGHEVDVMIIKDTDRVPVFLRSGKKGKGFGNHPIGPGQVFARKEDTNTSM</sequence>
<evidence type="ECO:0000259" key="2">
    <source>
        <dbReference type="Pfam" id="PF04326"/>
    </source>
</evidence>
<comment type="caution">
    <text evidence="3">The sequence shown here is derived from an EMBL/GenBank/DDBJ whole genome shotgun (WGS) entry which is preliminary data.</text>
</comment>
<feature type="compositionally biased region" description="Basic and acidic residues" evidence="1">
    <location>
        <begin position="109"/>
        <end position="118"/>
    </location>
</feature>
<gene>
    <name evidence="3" type="ORF">LRN_0479</name>
</gene>
<evidence type="ECO:0000256" key="1">
    <source>
        <dbReference type="SAM" id="MobiDB-lite"/>
    </source>
</evidence>